<sequence>MEKLDAASSALLGITPGRHRAAELLRSLKDAYTAERGYEVCGGCSWLPRMDCPRVIEIRLKELFPKRGAEQGV</sequence>
<reference evidence="1 2" key="1">
    <citation type="journal article" date="2016" name="Nat. Commun.">
        <title>Thousands of microbial genomes shed light on interconnected biogeochemical processes in an aquifer system.</title>
        <authorList>
            <person name="Anantharaman K."/>
            <person name="Brown C.T."/>
            <person name="Hug L.A."/>
            <person name="Sharon I."/>
            <person name="Castelle C.J."/>
            <person name="Probst A.J."/>
            <person name="Thomas B.C."/>
            <person name="Singh A."/>
            <person name="Wilkins M.J."/>
            <person name="Karaoz U."/>
            <person name="Brodie E.L."/>
            <person name="Williams K.H."/>
            <person name="Hubbard S.S."/>
            <person name="Banfield J.F."/>
        </authorList>
    </citation>
    <scope>NUCLEOTIDE SEQUENCE [LARGE SCALE GENOMIC DNA]</scope>
</reference>
<name>A0A1F5F4G9_9BACT</name>
<dbReference type="EMBL" id="MFAF01000100">
    <property type="protein sequence ID" value="OGD74555.1"/>
    <property type="molecule type" value="Genomic_DNA"/>
</dbReference>
<protein>
    <submittedName>
        <fullName evidence="1">Uncharacterized protein</fullName>
    </submittedName>
</protein>
<gene>
    <name evidence="1" type="ORF">A2Y64_00850</name>
</gene>
<dbReference type="AlphaFoldDB" id="A0A1F5F4G9"/>
<organism evidence="1 2">
    <name type="scientific">Candidatus Coatesbacteria bacterium RBG_13_66_14</name>
    <dbReference type="NCBI Taxonomy" id="1817816"/>
    <lineage>
        <taxon>Bacteria</taxon>
        <taxon>Candidatus Coatesiibacteriota</taxon>
    </lineage>
</organism>
<comment type="caution">
    <text evidence="1">The sequence shown here is derived from an EMBL/GenBank/DDBJ whole genome shotgun (WGS) entry which is preliminary data.</text>
</comment>
<proteinExistence type="predicted"/>
<evidence type="ECO:0000313" key="2">
    <source>
        <dbReference type="Proteomes" id="UP000177187"/>
    </source>
</evidence>
<evidence type="ECO:0000313" key="1">
    <source>
        <dbReference type="EMBL" id="OGD74555.1"/>
    </source>
</evidence>
<dbReference type="Proteomes" id="UP000177187">
    <property type="component" value="Unassembled WGS sequence"/>
</dbReference>
<accession>A0A1F5F4G9</accession>